<dbReference type="CDD" id="cd02968">
    <property type="entry name" value="SCO"/>
    <property type="match status" value="1"/>
</dbReference>
<evidence type="ECO:0000256" key="1">
    <source>
        <dbReference type="ARBA" id="ARBA00010996"/>
    </source>
</evidence>
<dbReference type="Pfam" id="PF02630">
    <property type="entry name" value="SCO1-SenC"/>
    <property type="match status" value="1"/>
</dbReference>
<protein>
    <submittedName>
        <fullName evidence="2">SCO family protein</fullName>
    </submittedName>
</protein>
<comment type="caution">
    <text evidence="2">The sequence shown here is derived from an EMBL/GenBank/DDBJ whole genome shotgun (WGS) entry which is preliminary data.</text>
</comment>
<keyword evidence="3" id="KW-1185">Reference proteome</keyword>
<dbReference type="InterPro" id="IPR003782">
    <property type="entry name" value="SCO1/SenC"/>
</dbReference>
<organism evidence="2 3">
    <name type="scientific">Paenibacillus thalictri</name>
    <dbReference type="NCBI Taxonomy" id="2527873"/>
    <lineage>
        <taxon>Bacteria</taxon>
        <taxon>Bacillati</taxon>
        <taxon>Bacillota</taxon>
        <taxon>Bacilli</taxon>
        <taxon>Bacillales</taxon>
        <taxon>Paenibacillaceae</taxon>
        <taxon>Paenibacillus</taxon>
    </lineage>
</organism>
<dbReference type="SUPFAM" id="SSF52833">
    <property type="entry name" value="Thioredoxin-like"/>
    <property type="match status" value="1"/>
</dbReference>
<dbReference type="Proteomes" id="UP000293142">
    <property type="component" value="Unassembled WGS sequence"/>
</dbReference>
<proteinExistence type="inferred from homology"/>
<evidence type="ECO:0000313" key="3">
    <source>
        <dbReference type="Proteomes" id="UP000293142"/>
    </source>
</evidence>
<evidence type="ECO:0000313" key="2">
    <source>
        <dbReference type="EMBL" id="TBL81108.1"/>
    </source>
</evidence>
<dbReference type="InterPro" id="IPR036249">
    <property type="entry name" value="Thioredoxin-like_sf"/>
</dbReference>
<dbReference type="RefSeq" id="WP_131011820.1">
    <property type="nucleotide sequence ID" value="NZ_SIRE01000003.1"/>
</dbReference>
<dbReference type="OrthoDB" id="9811998at2"/>
<dbReference type="EMBL" id="SIRE01000003">
    <property type="protein sequence ID" value="TBL81108.1"/>
    <property type="molecule type" value="Genomic_DNA"/>
</dbReference>
<name>A0A4Q9DYX6_9BACL</name>
<sequence>MSVTFDPEHDTPAVFKQYGDRMGIDYGGWNLLTGTEKETADVSKSFGVMVQKMQDGTFVHNVTSLFLVDQAGIIRKVFPMGEDMNNEEIIKMIRSLAESK</sequence>
<dbReference type="Gene3D" id="3.40.30.10">
    <property type="entry name" value="Glutaredoxin"/>
    <property type="match status" value="1"/>
</dbReference>
<comment type="similarity">
    <text evidence="1">Belongs to the SCO1/2 family.</text>
</comment>
<reference evidence="2 3" key="1">
    <citation type="submission" date="2019-02" db="EMBL/GenBank/DDBJ databases">
        <title>Paenibacillus sp. nov., isolated from surface-sterilized tissue of Thalictrum simplex L.</title>
        <authorList>
            <person name="Tuo L."/>
        </authorList>
    </citation>
    <scope>NUCLEOTIDE SEQUENCE [LARGE SCALE GENOMIC DNA]</scope>
    <source>
        <strain evidence="2 3">N2SHLJ1</strain>
    </source>
</reference>
<accession>A0A4Q9DYX6</accession>
<dbReference type="AlphaFoldDB" id="A0A4Q9DYX6"/>
<gene>
    <name evidence="2" type="ORF">EYB31_03175</name>
</gene>